<keyword evidence="1" id="KW-1133">Transmembrane helix</keyword>
<name>A0A161Q3H5_9BACI</name>
<comment type="caution">
    <text evidence="2">The sequence shown here is derived from an EMBL/GenBank/DDBJ whole genome shotgun (WGS) entry which is preliminary data.</text>
</comment>
<keyword evidence="1" id="KW-0472">Membrane</keyword>
<dbReference type="Pfam" id="PF10086">
    <property type="entry name" value="YhfC"/>
    <property type="match status" value="1"/>
</dbReference>
<organism evidence="2 3">
    <name type="scientific">Alkalihalobacillus trypoxylicola</name>
    <dbReference type="NCBI Taxonomy" id="519424"/>
    <lineage>
        <taxon>Bacteria</taxon>
        <taxon>Bacillati</taxon>
        <taxon>Bacillota</taxon>
        <taxon>Bacilli</taxon>
        <taxon>Bacillales</taxon>
        <taxon>Bacillaceae</taxon>
        <taxon>Alkalihalobacillus</taxon>
    </lineage>
</organism>
<dbReference type="PIRSF" id="PIRSF033101">
    <property type="entry name" value="UCP033101"/>
    <property type="match status" value="1"/>
</dbReference>
<dbReference type="STRING" id="519424.AZF04_19445"/>
<feature type="transmembrane region" description="Helical" evidence="1">
    <location>
        <begin position="12"/>
        <end position="32"/>
    </location>
</feature>
<dbReference type="OrthoDB" id="9807167at2"/>
<evidence type="ECO:0000256" key="1">
    <source>
        <dbReference type="SAM" id="Phobius"/>
    </source>
</evidence>
<gene>
    <name evidence="2" type="ORF">AZF04_19445</name>
</gene>
<protein>
    <recommendedName>
        <fullName evidence="4">YhfC family intramembrane metalloprotease</fullName>
    </recommendedName>
</protein>
<dbReference type="EMBL" id="LTAO01000018">
    <property type="protein sequence ID" value="KYG30551.1"/>
    <property type="molecule type" value="Genomic_DNA"/>
</dbReference>
<dbReference type="RefSeq" id="WP_061948932.1">
    <property type="nucleotide sequence ID" value="NZ_LTAO01000018.1"/>
</dbReference>
<dbReference type="InterPro" id="IPR011397">
    <property type="entry name" value="YhfC"/>
</dbReference>
<dbReference type="Proteomes" id="UP000075806">
    <property type="component" value="Unassembled WGS sequence"/>
</dbReference>
<keyword evidence="3" id="KW-1185">Reference proteome</keyword>
<accession>A0A161Q3H5</accession>
<evidence type="ECO:0000313" key="2">
    <source>
        <dbReference type="EMBL" id="KYG30551.1"/>
    </source>
</evidence>
<feature type="transmembrane region" description="Helical" evidence="1">
    <location>
        <begin position="39"/>
        <end position="63"/>
    </location>
</feature>
<feature type="transmembrane region" description="Helical" evidence="1">
    <location>
        <begin position="113"/>
        <end position="140"/>
    </location>
</feature>
<feature type="transmembrane region" description="Helical" evidence="1">
    <location>
        <begin position="160"/>
        <end position="187"/>
    </location>
</feature>
<sequence length="248" mass="27561">MIEESTIQVLTLSVYLSVIIPAVFILVAKFVFKSSLKVILIGMLSFFFVSQIILGLIHSIFLGNEQLSEVMRQPFIYIPYMTITTGLVTELGRYAIFTYLLKKYRDWKDGLGFGIGYGGFESTLVMGFTSLSMVSAATLINEGEFMDQVIVDQLQSFTASYAVLGFIERILLLIIHMALSILVLYAVKSGKIKYLGYSILAHAITITPAALYQVGALTNIYLVNLIIAVLAAMSILFMIKSRALFNKE</sequence>
<reference evidence="2" key="1">
    <citation type="submission" date="2016-02" db="EMBL/GenBank/DDBJ databases">
        <title>Genome sequence of Bacillus trypoxylicola KCTC 13244(T).</title>
        <authorList>
            <person name="Jeong H."/>
            <person name="Park S.-H."/>
            <person name="Choi S.-K."/>
        </authorList>
    </citation>
    <scope>NUCLEOTIDE SEQUENCE [LARGE SCALE GENOMIC DNA]</scope>
    <source>
        <strain evidence="2">KCTC 13244</strain>
    </source>
</reference>
<feature type="transmembrane region" description="Helical" evidence="1">
    <location>
        <begin position="220"/>
        <end position="239"/>
    </location>
</feature>
<feature type="transmembrane region" description="Helical" evidence="1">
    <location>
        <begin position="75"/>
        <end position="101"/>
    </location>
</feature>
<feature type="transmembrane region" description="Helical" evidence="1">
    <location>
        <begin position="194"/>
        <end position="214"/>
    </location>
</feature>
<keyword evidence="1" id="KW-0812">Transmembrane</keyword>
<evidence type="ECO:0000313" key="3">
    <source>
        <dbReference type="Proteomes" id="UP000075806"/>
    </source>
</evidence>
<dbReference type="AlphaFoldDB" id="A0A161Q3H5"/>
<evidence type="ECO:0008006" key="4">
    <source>
        <dbReference type="Google" id="ProtNLM"/>
    </source>
</evidence>
<proteinExistence type="predicted"/>